<dbReference type="EMBL" id="FNON01000003">
    <property type="protein sequence ID" value="SDX54613.1"/>
    <property type="molecule type" value="Genomic_DNA"/>
</dbReference>
<keyword evidence="4" id="KW-1185">Reference proteome</keyword>
<dbReference type="AlphaFoldDB" id="A0A1H3CKC9"/>
<dbReference type="OrthoDB" id="144586at2"/>
<feature type="region of interest" description="Disordered" evidence="1">
    <location>
        <begin position="22"/>
        <end position="66"/>
    </location>
</feature>
<keyword evidence="2" id="KW-0732">Signal</keyword>
<evidence type="ECO:0000256" key="2">
    <source>
        <dbReference type="SAM" id="SignalP"/>
    </source>
</evidence>
<organism evidence="3 4">
    <name type="scientific">Amycolatopsis xylanica</name>
    <dbReference type="NCBI Taxonomy" id="589385"/>
    <lineage>
        <taxon>Bacteria</taxon>
        <taxon>Bacillati</taxon>
        <taxon>Actinomycetota</taxon>
        <taxon>Actinomycetes</taxon>
        <taxon>Pseudonocardiales</taxon>
        <taxon>Pseudonocardiaceae</taxon>
        <taxon>Amycolatopsis</taxon>
    </lineage>
</organism>
<evidence type="ECO:0000256" key="1">
    <source>
        <dbReference type="SAM" id="MobiDB-lite"/>
    </source>
</evidence>
<protein>
    <recommendedName>
        <fullName evidence="5">Lipoprotein</fullName>
    </recommendedName>
</protein>
<dbReference type="STRING" id="589385.SAMN05421504_10365"/>
<name>A0A1H3CKC9_9PSEU</name>
<accession>A0A1H3CKC9</accession>
<dbReference type="Proteomes" id="UP000199515">
    <property type="component" value="Unassembled WGS sequence"/>
</dbReference>
<dbReference type="PROSITE" id="PS51257">
    <property type="entry name" value="PROKAR_LIPOPROTEIN"/>
    <property type="match status" value="1"/>
</dbReference>
<dbReference type="RefSeq" id="WP_091289197.1">
    <property type="nucleotide sequence ID" value="NZ_FNON01000003.1"/>
</dbReference>
<feature type="compositionally biased region" description="Low complexity" evidence="1">
    <location>
        <begin position="34"/>
        <end position="56"/>
    </location>
</feature>
<feature type="signal peptide" evidence="2">
    <location>
        <begin position="1"/>
        <end position="19"/>
    </location>
</feature>
<evidence type="ECO:0000313" key="3">
    <source>
        <dbReference type="EMBL" id="SDX54613.1"/>
    </source>
</evidence>
<reference evidence="3 4" key="1">
    <citation type="submission" date="2016-10" db="EMBL/GenBank/DDBJ databases">
        <authorList>
            <person name="de Groot N.N."/>
        </authorList>
    </citation>
    <scope>NUCLEOTIDE SEQUENCE [LARGE SCALE GENOMIC DNA]</scope>
    <source>
        <strain evidence="3 4">CPCC 202699</strain>
    </source>
</reference>
<gene>
    <name evidence="3" type="ORF">SAMN05421504_10365</name>
</gene>
<evidence type="ECO:0008006" key="5">
    <source>
        <dbReference type="Google" id="ProtNLM"/>
    </source>
</evidence>
<feature type="chain" id="PRO_5038988393" description="Lipoprotein" evidence="2">
    <location>
        <begin position="20"/>
        <end position="179"/>
    </location>
</feature>
<evidence type="ECO:0000313" key="4">
    <source>
        <dbReference type="Proteomes" id="UP000199515"/>
    </source>
</evidence>
<sequence length="179" mass="18595">MQRKLAWIGAALLALALTACDDKTESAPPPSPVPSSSAPAPTTAPSSSSASPTPTSEKAEGSDSSVEGGIARYTKFLRALGNQDLDVLCDIGAPAAKKAEKDGFGPCKQTMTIMFGMISAKQKEALRSATIDAAAVKKVSATQIQIPAKAIKASVKFAENELGTQTLKFEGGDWFVYDS</sequence>
<proteinExistence type="predicted"/>